<reference evidence="2" key="1">
    <citation type="submission" date="2014-11" db="EMBL/GenBank/DDBJ databases">
        <authorList>
            <person name="Amaro Gonzalez C."/>
        </authorList>
    </citation>
    <scope>NUCLEOTIDE SEQUENCE</scope>
</reference>
<evidence type="ECO:0000313" key="2">
    <source>
        <dbReference type="EMBL" id="JAH89322.1"/>
    </source>
</evidence>
<keyword evidence="1" id="KW-1133">Transmembrane helix</keyword>
<sequence>MNLHFFIFGFFIECVSECVSGGMGLFLRNTFYGIIVSVPWRVCLGAVQYSTFWIFSFYFLLPV</sequence>
<accession>A0A0E9WG50</accession>
<feature type="transmembrane region" description="Helical" evidence="1">
    <location>
        <begin position="6"/>
        <end position="27"/>
    </location>
</feature>
<proteinExistence type="predicted"/>
<dbReference type="AlphaFoldDB" id="A0A0E9WG50"/>
<evidence type="ECO:0000256" key="1">
    <source>
        <dbReference type="SAM" id="Phobius"/>
    </source>
</evidence>
<feature type="transmembrane region" description="Helical" evidence="1">
    <location>
        <begin position="39"/>
        <end position="61"/>
    </location>
</feature>
<protein>
    <submittedName>
        <fullName evidence="2">Uncharacterized protein</fullName>
    </submittedName>
</protein>
<keyword evidence="1" id="KW-0812">Transmembrane</keyword>
<dbReference type="EMBL" id="GBXM01019255">
    <property type="protein sequence ID" value="JAH89322.1"/>
    <property type="molecule type" value="Transcribed_RNA"/>
</dbReference>
<organism evidence="2">
    <name type="scientific">Anguilla anguilla</name>
    <name type="common">European freshwater eel</name>
    <name type="synonym">Muraena anguilla</name>
    <dbReference type="NCBI Taxonomy" id="7936"/>
    <lineage>
        <taxon>Eukaryota</taxon>
        <taxon>Metazoa</taxon>
        <taxon>Chordata</taxon>
        <taxon>Craniata</taxon>
        <taxon>Vertebrata</taxon>
        <taxon>Euteleostomi</taxon>
        <taxon>Actinopterygii</taxon>
        <taxon>Neopterygii</taxon>
        <taxon>Teleostei</taxon>
        <taxon>Anguilliformes</taxon>
        <taxon>Anguillidae</taxon>
        <taxon>Anguilla</taxon>
    </lineage>
</organism>
<reference evidence="2" key="2">
    <citation type="journal article" date="2015" name="Fish Shellfish Immunol.">
        <title>Early steps in the European eel (Anguilla anguilla)-Vibrio vulnificus interaction in the gills: Role of the RtxA13 toxin.</title>
        <authorList>
            <person name="Callol A."/>
            <person name="Pajuelo D."/>
            <person name="Ebbesson L."/>
            <person name="Teles M."/>
            <person name="MacKenzie S."/>
            <person name="Amaro C."/>
        </authorList>
    </citation>
    <scope>NUCLEOTIDE SEQUENCE</scope>
</reference>
<name>A0A0E9WG50_ANGAN</name>
<keyword evidence="1" id="KW-0472">Membrane</keyword>